<reference evidence="1" key="1">
    <citation type="journal article" date="2015" name="Nature">
        <title>Complex archaea that bridge the gap between prokaryotes and eukaryotes.</title>
        <authorList>
            <person name="Spang A."/>
            <person name="Saw J.H."/>
            <person name="Jorgensen S.L."/>
            <person name="Zaremba-Niedzwiedzka K."/>
            <person name="Martijn J."/>
            <person name="Lind A.E."/>
            <person name="van Eijk R."/>
            <person name="Schleper C."/>
            <person name="Guy L."/>
            <person name="Ettema T.J."/>
        </authorList>
    </citation>
    <scope>NUCLEOTIDE SEQUENCE</scope>
</reference>
<dbReference type="EMBL" id="LAZR01003475">
    <property type="protein sequence ID" value="KKN17922.1"/>
    <property type="molecule type" value="Genomic_DNA"/>
</dbReference>
<sequence>MFSFARVWSNKDIHLSYEERKVHRSYSRMSTKHWAESEVKSKRAKRFILAYVMMFMAGGGIDWEKLGIIFRPSNATNDPGRRAKYLFKQKAFKRMIQNRMIEVFRNKKVTEGDVIDMYKEAYDLAKRTKNPREMRKVAGDFRDLLDMLPQKVQKGFRPFDEEDIEEAEYGDLNETLEAARAELPPQVPAIPIE</sequence>
<organism evidence="1">
    <name type="scientific">marine sediment metagenome</name>
    <dbReference type="NCBI Taxonomy" id="412755"/>
    <lineage>
        <taxon>unclassified sequences</taxon>
        <taxon>metagenomes</taxon>
        <taxon>ecological metagenomes</taxon>
    </lineage>
</organism>
<name>A0A0F9P0N0_9ZZZZ</name>
<proteinExistence type="predicted"/>
<gene>
    <name evidence="1" type="ORF">LCGC14_0961010</name>
</gene>
<accession>A0A0F9P0N0</accession>
<dbReference type="AlphaFoldDB" id="A0A0F9P0N0"/>
<protein>
    <submittedName>
        <fullName evidence="1">Uncharacterized protein</fullName>
    </submittedName>
</protein>
<evidence type="ECO:0000313" key="1">
    <source>
        <dbReference type="EMBL" id="KKN17922.1"/>
    </source>
</evidence>
<comment type="caution">
    <text evidence="1">The sequence shown here is derived from an EMBL/GenBank/DDBJ whole genome shotgun (WGS) entry which is preliminary data.</text>
</comment>